<name>A0A8I0WA90_STAEP</name>
<accession>A0A8I0WA90</accession>
<evidence type="ECO:0000313" key="2">
    <source>
        <dbReference type="EMBL" id="MBF9304293.1"/>
    </source>
</evidence>
<evidence type="ECO:0000313" key="3">
    <source>
        <dbReference type="Proteomes" id="UP000622362"/>
    </source>
</evidence>
<organism evidence="2 3">
    <name type="scientific">Staphylococcus epidermidis</name>
    <dbReference type="NCBI Taxonomy" id="1282"/>
    <lineage>
        <taxon>Bacteria</taxon>
        <taxon>Bacillati</taxon>
        <taxon>Bacillota</taxon>
        <taxon>Bacilli</taxon>
        <taxon>Bacillales</taxon>
        <taxon>Staphylococcaceae</taxon>
        <taxon>Staphylococcus</taxon>
    </lineage>
</organism>
<gene>
    <name evidence="2" type="ORF">I3V53_09430</name>
</gene>
<dbReference type="RefSeq" id="WP_001832826.1">
    <property type="nucleotide sequence ID" value="NZ_CAXOHX010000020.1"/>
</dbReference>
<protein>
    <submittedName>
        <fullName evidence="2">Uncharacterized protein</fullName>
    </submittedName>
</protein>
<feature type="compositionally biased region" description="Basic residues" evidence="1">
    <location>
        <begin position="12"/>
        <end position="27"/>
    </location>
</feature>
<sequence length="193" mass="22983">MSLITEEEFERSRRKKLRKKRKRKHGTKSTASISKVKGYTEEDFCIFDDDRYGEVFRSTTAPIDFINQNENNKHMSFLATLYRMYEGDIKQIGLAYHTNTTELQNNWLDIKNKAQTDEQRLLAREQQLRFKLISESQLNQEYYFIIYGDDEKDLISKIRSFKKASIGLVEEEPQTKEQKIKLFTKLNNQNTFI</sequence>
<comment type="caution">
    <text evidence="2">The sequence shown here is derived from an EMBL/GenBank/DDBJ whole genome shotgun (WGS) entry which is preliminary data.</text>
</comment>
<dbReference type="Proteomes" id="UP000622362">
    <property type="component" value="Unassembled WGS sequence"/>
</dbReference>
<proteinExistence type="predicted"/>
<feature type="region of interest" description="Disordered" evidence="1">
    <location>
        <begin position="1"/>
        <end position="32"/>
    </location>
</feature>
<dbReference type="AlphaFoldDB" id="A0A8I0WA90"/>
<evidence type="ECO:0000256" key="1">
    <source>
        <dbReference type="SAM" id="MobiDB-lite"/>
    </source>
</evidence>
<reference evidence="2" key="1">
    <citation type="submission" date="2020-11" db="EMBL/GenBank/DDBJ databases">
        <title>Molecular epidemiology and genomic profiles of multidrug-resistant bacteria collected from clinical sources in South Africa.</title>
        <authorList>
            <person name="Asante J."/>
            <person name="Amoako D.G."/>
        </authorList>
    </citation>
    <scope>NUCLEOTIDE SEQUENCE</scope>
    <source>
        <strain evidence="2">C68</strain>
    </source>
</reference>
<dbReference type="EMBL" id="JADPYN010000020">
    <property type="protein sequence ID" value="MBF9304293.1"/>
    <property type="molecule type" value="Genomic_DNA"/>
</dbReference>